<protein>
    <recommendedName>
        <fullName evidence="4">Lipoprotein</fullName>
    </recommendedName>
</protein>
<feature type="region of interest" description="Disordered" evidence="1">
    <location>
        <begin position="139"/>
        <end position="204"/>
    </location>
</feature>
<dbReference type="PROSITE" id="PS51257">
    <property type="entry name" value="PROKAR_LIPOPROTEIN"/>
    <property type="match status" value="1"/>
</dbReference>
<feature type="compositionally biased region" description="Acidic residues" evidence="1">
    <location>
        <begin position="308"/>
        <end position="319"/>
    </location>
</feature>
<feature type="compositionally biased region" description="Acidic residues" evidence="1">
    <location>
        <begin position="357"/>
        <end position="373"/>
    </location>
</feature>
<evidence type="ECO:0008006" key="4">
    <source>
        <dbReference type="Google" id="ProtNLM"/>
    </source>
</evidence>
<dbReference type="EMBL" id="CP122537">
    <property type="protein sequence ID" value="WGH79725.1"/>
    <property type="molecule type" value="Genomic_DNA"/>
</dbReference>
<feature type="compositionally biased region" description="Acidic residues" evidence="1">
    <location>
        <begin position="508"/>
        <end position="540"/>
    </location>
</feature>
<accession>A0ABY8LH89</accession>
<feature type="compositionally biased region" description="Basic and acidic residues" evidence="1">
    <location>
        <begin position="699"/>
        <end position="715"/>
    </location>
</feature>
<keyword evidence="3" id="KW-1185">Reference proteome</keyword>
<feature type="compositionally biased region" description="Low complexity" evidence="1">
    <location>
        <begin position="563"/>
        <end position="576"/>
    </location>
</feature>
<sequence length="820" mass="86186">MVPANKILTVAYGTFSCTLEGFDDPFSTMTDIAEYFRDLAAEDRFFGAEPPTPDMATLRLIAEARANRAVVAQPEDGGVVLRPSAAAMPEETAAEESPQVDAVAAAASQPEEEITIAEPSAADAPQEAAAIAETPAIASEPEAEATPEIAAQPETADADEDVATAETELAAEAEISVEDELPLEDEAELPVEDDTSGEADDGSVAAKLARIRGVVEADRRAADVSIDETVDETDSLEEDAFDAEPPMADDTLVAAFAQDALEDEPVAETHLAEDTIDSDIAAMMGGGALDAPIDGPTAVPPATLETEAVAEDTAPEEIAAEATSSDIDVQEPDEAEPIAADDASDEVDEAEASIADDASDEAETVEVAADEAEAERPEPRRQRRIRVRRMRRAALGTAAEAEATEAASDSLLEDDEAALMSELAAIEAGLGQAAPATPEPELPEASADEDDDLMAELAAIRAEATDGADAEITAEAATDAPEAFEVADTALETEEEAAPEPLRAQDVAETETEAETPAEPEDAATPEVVDAEEPATEAEEAPFATAEIDAAEDDAEAPVDTFADTPAAEAPVAADTAAEEPKRAAPADQDMERLFAATDSRLSGEDTSRRHANISHLKAAVAARRADSTMEPRRSDESGAYREDLANTVRPRRAAPPAEARTPRPERTERPAPLMLVSEQRVGDAEAPVAPVQPRRAARLSEAETREENMLRESGSRGPSPRAADAQDFEEFAAARGAVDLPDILQAAAVYAAEVMGQESFSRPRLLHLAAEAVDDLSREDGLRGFGQLLRDGTIRKVSRGEFALGDAPRLPEDAARRTG</sequence>
<feature type="region of interest" description="Disordered" evidence="1">
    <location>
        <begin position="429"/>
        <end position="725"/>
    </location>
</feature>
<organism evidence="2 3">
    <name type="scientific">Jannaschia ovalis</name>
    <dbReference type="NCBI Taxonomy" id="3038773"/>
    <lineage>
        <taxon>Bacteria</taxon>
        <taxon>Pseudomonadati</taxon>
        <taxon>Pseudomonadota</taxon>
        <taxon>Alphaproteobacteria</taxon>
        <taxon>Rhodobacterales</taxon>
        <taxon>Roseobacteraceae</taxon>
        <taxon>Jannaschia</taxon>
    </lineage>
</organism>
<feature type="compositionally biased region" description="Basic and acidic residues" evidence="1">
    <location>
        <begin position="579"/>
        <end position="593"/>
    </location>
</feature>
<reference evidence="2 3" key="1">
    <citation type="submission" date="2023-04" db="EMBL/GenBank/DDBJ databases">
        <title>Jannaschia ovalis sp. nov., a marine bacterium isolated from sea tidal flat.</title>
        <authorList>
            <person name="Kwon D.Y."/>
            <person name="Kim J.-J."/>
        </authorList>
    </citation>
    <scope>NUCLEOTIDE SEQUENCE [LARGE SCALE GENOMIC DNA]</scope>
    <source>
        <strain evidence="2 3">GRR-S6-38</strain>
    </source>
</reference>
<feature type="compositionally biased region" description="Basic and acidic residues" evidence="1">
    <location>
        <begin position="661"/>
        <end position="670"/>
    </location>
</feature>
<dbReference type="Proteomes" id="UP001243420">
    <property type="component" value="Chromosome"/>
</dbReference>
<feature type="compositionally biased region" description="Acidic residues" evidence="1">
    <location>
        <begin position="342"/>
        <end position="351"/>
    </location>
</feature>
<feature type="compositionally biased region" description="Low complexity" evidence="1">
    <location>
        <begin position="685"/>
        <end position="695"/>
    </location>
</feature>
<feature type="region of interest" description="Disordered" evidence="1">
    <location>
        <begin position="308"/>
        <end position="386"/>
    </location>
</feature>
<name>A0ABY8LH89_9RHOB</name>
<gene>
    <name evidence="2" type="ORF">P8627_05540</name>
</gene>
<feature type="compositionally biased region" description="Basic and acidic residues" evidence="1">
    <location>
        <begin position="624"/>
        <end position="645"/>
    </location>
</feature>
<evidence type="ECO:0000256" key="1">
    <source>
        <dbReference type="SAM" id="MobiDB-lite"/>
    </source>
</evidence>
<dbReference type="RefSeq" id="WP_279966659.1">
    <property type="nucleotide sequence ID" value="NZ_CP122537.1"/>
</dbReference>
<evidence type="ECO:0000313" key="2">
    <source>
        <dbReference type="EMBL" id="WGH79725.1"/>
    </source>
</evidence>
<evidence type="ECO:0000313" key="3">
    <source>
        <dbReference type="Proteomes" id="UP001243420"/>
    </source>
</evidence>
<feature type="compositionally biased region" description="Acidic residues" evidence="1">
    <location>
        <begin position="156"/>
        <end position="201"/>
    </location>
</feature>
<feature type="compositionally biased region" description="Low complexity" evidence="1">
    <location>
        <begin position="465"/>
        <end position="484"/>
    </location>
</feature>
<proteinExistence type="predicted"/>
<feature type="compositionally biased region" description="Low complexity" evidence="1">
    <location>
        <begin position="139"/>
        <end position="155"/>
    </location>
</feature>